<dbReference type="GO" id="GO:0035438">
    <property type="term" value="F:cyclic-di-GMP binding"/>
    <property type="evidence" value="ECO:0007669"/>
    <property type="project" value="InterPro"/>
</dbReference>
<evidence type="ECO:0000256" key="2">
    <source>
        <dbReference type="ARBA" id="ARBA00022475"/>
    </source>
</evidence>
<evidence type="ECO:0000256" key="11">
    <source>
        <dbReference type="RuleBase" id="RU365020"/>
    </source>
</evidence>
<dbReference type="Gene3D" id="2.40.10.220">
    <property type="entry name" value="predicted glycosyltransferase like domains"/>
    <property type="match status" value="1"/>
</dbReference>
<feature type="transmembrane region" description="Helical" evidence="11">
    <location>
        <begin position="87"/>
        <end position="107"/>
    </location>
</feature>
<evidence type="ECO:0000256" key="12">
    <source>
        <dbReference type="SAM" id="MobiDB-lite"/>
    </source>
</evidence>
<keyword evidence="3 11" id="KW-0997">Cell inner membrane</keyword>
<keyword evidence="16" id="KW-1185">Reference proteome</keyword>
<dbReference type="SUPFAM" id="SSF141371">
    <property type="entry name" value="PilZ domain-like"/>
    <property type="match status" value="1"/>
</dbReference>
<evidence type="ECO:0000313" key="15">
    <source>
        <dbReference type="EMBL" id="MBK1698500.1"/>
    </source>
</evidence>
<evidence type="ECO:0000256" key="9">
    <source>
        <dbReference type="ARBA" id="ARBA00023136"/>
    </source>
</evidence>
<protein>
    <recommendedName>
        <fullName evidence="11">Cellulose synthase catalytic subunit [UDP-forming]</fullName>
        <ecNumber evidence="11">2.4.1.12</ecNumber>
    </recommendedName>
</protein>
<sequence length="739" mass="81632">MTSILSVIAAIALIGLAALPFSLAINGFLSVVLITVMVLVKVLGGRERWRIFFVLVGLFLVTRYLIWRTTQTIPLDADWGTFIPGVLLYGAEVYTIIMLLIGFFAVARPCRWPTPPLPDDPEQYPTVDVFVPSYNEDRALLLTTLTACQQMRYPRSKLRVYLLDDGGTDEKCHAADPEAAAAARARRAELQAMAQELGCGYITRTRNERAKAGNLNNAFWQTGGDLVAVFDADHVPSAAFLEYTVGHFLTDPNLFLVQTPHFFLNSDPQERNLGSFARQNSEHEMFYNTVQPGLDNWNATFFCGSAAVLSRAALKEAGGFSGKSITEDCETALDLHAMGYTSRYVSTPLIAGLQPETLKTFLTQRTRWAQGMAQIFIFNNPLLKRGLSLAQRLCYMSSMIFWLFPFARLIMVLAPLIFLFTGAKIYVAGVDEFIVHTLPALAAVLMISHYLYGAYRPPLVSELYEFIQCTYLARALVQVILHPKAPKFTVTPKGESMDTSHLSPAAAPLLGLNALMVVGFVVAVGRLIEQPDLRDVYAIVSTWNLINLLIGLAALGVLLERPQRRKMPRTAVNRPAILLNADTEVAGHVVDASATGARIFVADPVAVSIISPGDLIRLAPTTYGAPQSDAGEPDSVAFEVIGVHTRNGGTDIRGRYVPRTLAEERVMVDIVYSDHRPWIAATRERRETSSFLAGFGRFVRLSLAATAFFIRWTLSSRRQDDSTPTRARQRRQEGFVDGG</sequence>
<evidence type="ECO:0000256" key="8">
    <source>
        <dbReference type="ARBA" id="ARBA00022989"/>
    </source>
</evidence>
<keyword evidence="9 11" id="KW-0472">Membrane</keyword>
<evidence type="ECO:0000259" key="14">
    <source>
        <dbReference type="Pfam" id="PF13632"/>
    </source>
</evidence>
<feature type="transmembrane region" description="Helical" evidence="11">
    <location>
        <begin position="51"/>
        <end position="67"/>
    </location>
</feature>
<gene>
    <name evidence="15" type="primary">bcsA</name>
    <name evidence="15" type="ORF">CKO21_14725</name>
</gene>
<keyword evidence="2 11" id="KW-1003">Cell membrane</keyword>
<organism evidence="15 16">
    <name type="scientific">Rhodovibrio salinarum</name>
    <dbReference type="NCBI Taxonomy" id="1087"/>
    <lineage>
        <taxon>Bacteria</taxon>
        <taxon>Pseudomonadati</taxon>
        <taxon>Pseudomonadota</taxon>
        <taxon>Alphaproteobacteria</taxon>
        <taxon>Rhodospirillales</taxon>
        <taxon>Rhodovibrionaceae</taxon>
        <taxon>Rhodovibrio</taxon>
    </lineage>
</organism>
<feature type="domain" description="PilZ" evidence="13">
    <location>
        <begin position="563"/>
        <end position="671"/>
    </location>
</feature>
<reference evidence="15" key="1">
    <citation type="submission" date="2017-08" db="EMBL/GenBank/DDBJ databases">
        <authorList>
            <person name="Imhoff J.F."/>
            <person name="Rahn T."/>
            <person name="Kuenzel S."/>
            <person name="Neulinger S.C."/>
        </authorList>
    </citation>
    <scope>NUCLEOTIDE SEQUENCE</scope>
    <source>
        <strain evidence="15">DSM 9154</strain>
    </source>
</reference>
<accession>A0A934V1D0</accession>
<dbReference type="GO" id="GO:0006011">
    <property type="term" value="P:UDP-alpha-D-glucose metabolic process"/>
    <property type="evidence" value="ECO:0007669"/>
    <property type="project" value="InterPro"/>
</dbReference>
<evidence type="ECO:0000256" key="3">
    <source>
        <dbReference type="ARBA" id="ARBA00022519"/>
    </source>
</evidence>
<evidence type="ECO:0000256" key="7">
    <source>
        <dbReference type="ARBA" id="ARBA00022916"/>
    </source>
</evidence>
<dbReference type="AlphaFoldDB" id="A0A934V1D0"/>
<comment type="cofactor">
    <cofactor evidence="11">
        <name>Mg(2+)</name>
        <dbReference type="ChEBI" id="CHEBI:18420"/>
    </cofactor>
</comment>
<dbReference type="EMBL" id="NRRE01000028">
    <property type="protein sequence ID" value="MBK1698500.1"/>
    <property type="molecule type" value="Genomic_DNA"/>
</dbReference>
<dbReference type="CDD" id="cd06421">
    <property type="entry name" value="CESA_CelA_like"/>
    <property type="match status" value="1"/>
</dbReference>
<dbReference type="PANTHER" id="PTHR43867">
    <property type="entry name" value="CELLULOSE SYNTHASE CATALYTIC SUBUNIT A [UDP-FORMING]"/>
    <property type="match status" value="1"/>
</dbReference>
<comment type="subcellular location">
    <subcellularLocation>
        <location evidence="1">Cell inner membrane</location>
        <topology evidence="1">Multi-pass membrane protein</topology>
    </subcellularLocation>
</comment>
<feature type="domain" description="Glycosyltransferase 2-like" evidence="14">
    <location>
        <begin position="227"/>
        <end position="417"/>
    </location>
</feature>
<feature type="region of interest" description="Disordered" evidence="12">
    <location>
        <begin position="720"/>
        <end position="739"/>
    </location>
</feature>
<reference evidence="15" key="2">
    <citation type="journal article" date="2020" name="Microorganisms">
        <title>Osmotic Adaptation and Compatible Solute Biosynthesis of Phototrophic Bacteria as Revealed from Genome Analyses.</title>
        <authorList>
            <person name="Imhoff J.F."/>
            <person name="Rahn T."/>
            <person name="Kunzel S."/>
            <person name="Keller A."/>
            <person name="Neulinger S.C."/>
        </authorList>
    </citation>
    <scope>NUCLEOTIDE SEQUENCE</scope>
    <source>
        <strain evidence="15">DSM 9154</strain>
    </source>
</reference>
<evidence type="ECO:0000259" key="13">
    <source>
        <dbReference type="Pfam" id="PF07238"/>
    </source>
</evidence>
<dbReference type="PANTHER" id="PTHR43867:SF2">
    <property type="entry name" value="CELLULOSE SYNTHASE CATALYTIC SUBUNIT A [UDP-FORMING]"/>
    <property type="match status" value="1"/>
</dbReference>
<dbReference type="Pfam" id="PF13632">
    <property type="entry name" value="Glyco_trans_2_3"/>
    <property type="match status" value="1"/>
</dbReference>
<evidence type="ECO:0000313" key="16">
    <source>
        <dbReference type="Proteomes" id="UP000778970"/>
    </source>
</evidence>
<comment type="catalytic activity">
    <reaction evidence="10 11">
        <text>[(1-&gt;4)-beta-D-glucosyl](n) + UDP-alpha-D-glucose = [(1-&gt;4)-beta-D-glucosyl](n+1) + UDP + H(+)</text>
        <dbReference type="Rhea" id="RHEA:19929"/>
        <dbReference type="Rhea" id="RHEA-COMP:10033"/>
        <dbReference type="Rhea" id="RHEA-COMP:10034"/>
        <dbReference type="ChEBI" id="CHEBI:15378"/>
        <dbReference type="ChEBI" id="CHEBI:18246"/>
        <dbReference type="ChEBI" id="CHEBI:58223"/>
        <dbReference type="ChEBI" id="CHEBI:58885"/>
        <dbReference type="EC" id="2.4.1.12"/>
    </reaction>
</comment>
<dbReference type="InterPro" id="IPR001173">
    <property type="entry name" value="Glyco_trans_2-like"/>
</dbReference>
<feature type="transmembrane region" description="Helical" evidence="11">
    <location>
        <begin position="433"/>
        <end position="452"/>
    </location>
</feature>
<comment type="pathway">
    <text evidence="11">Glycan metabolism; bacterial cellulose biosynthesis.</text>
</comment>
<dbReference type="Pfam" id="PF07238">
    <property type="entry name" value="PilZ"/>
    <property type="match status" value="1"/>
</dbReference>
<dbReference type="GO" id="GO:0030244">
    <property type="term" value="P:cellulose biosynthetic process"/>
    <property type="evidence" value="ECO:0007669"/>
    <property type="project" value="UniProtKB-KW"/>
</dbReference>
<dbReference type="Proteomes" id="UP000778970">
    <property type="component" value="Unassembled WGS sequence"/>
</dbReference>
<comment type="caution">
    <text evidence="15">The sequence shown here is derived from an EMBL/GenBank/DDBJ whole genome shotgun (WGS) entry which is preliminary data.</text>
</comment>
<feature type="transmembrane region" description="Helical" evidence="11">
    <location>
        <begin position="27"/>
        <end position="44"/>
    </location>
</feature>
<keyword evidence="11" id="KW-0973">c-di-GMP</keyword>
<evidence type="ECO:0000256" key="10">
    <source>
        <dbReference type="ARBA" id="ARBA00048682"/>
    </source>
</evidence>
<dbReference type="GO" id="GO:0005886">
    <property type="term" value="C:plasma membrane"/>
    <property type="evidence" value="ECO:0007669"/>
    <property type="project" value="UniProtKB-SubCell"/>
</dbReference>
<dbReference type="InterPro" id="IPR029044">
    <property type="entry name" value="Nucleotide-diphossugar_trans"/>
</dbReference>
<comment type="function">
    <text evidence="11">Catalytic subunit of cellulose synthase. It polymerizes uridine 5'-diphosphate glucose to cellulose.</text>
</comment>
<evidence type="ECO:0000256" key="6">
    <source>
        <dbReference type="ARBA" id="ARBA00022692"/>
    </source>
</evidence>
<evidence type="ECO:0000256" key="4">
    <source>
        <dbReference type="ARBA" id="ARBA00022676"/>
    </source>
</evidence>
<feature type="transmembrane region" description="Helical" evidence="11">
    <location>
        <begin position="536"/>
        <end position="559"/>
    </location>
</feature>
<dbReference type="InterPro" id="IPR003919">
    <property type="entry name" value="Cell_synth_A"/>
</dbReference>
<dbReference type="PRINTS" id="PR01439">
    <property type="entry name" value="CELLSNTHASEA"/>
</dbReference>
<feature type="transmembrane region" description="Helical" evidence="11">
    <location>
        <begin position="505"/>
        <end position="524"/>
    </location>
</feature>
<dbReference type="RefSeq" id="WP_051432225.1">
    <property type="nucleotide sequence ID" value="NZ_NRRE01000028.1"/>
</dbReference>
<keyword evidence="8 11" id="KW-1133">Transmembrane helix</keyword>
<dbReference type="SUPFAM" id="SSF53448">
    <property type="entry name" value="Nucleotide-diphospho-sugar transferases"/>
    <property type="match status" value="1"/>
</dbReference>
<dbReference type="InterPro" id="IPR009875">
    <property type="entry name" value="PilZ_domain"/>
</dbReference>
<feature type="compositionally biased region" description="Basic and acidic residues" evidence="12">
    <location>
        <begin position="730"/>
        <end position="739"/>
    </location>
</feature>
<keyword evidence="5 11" id="KW-0808">Transferase</keyword>
<keyword evidence="4 11" id="KW-0328">Glycosyltransferase</keyword>
<proteinExistence type="predicted"/>
<dbReference type="NCBIfam" id="TIGR03030">
    <property type="entry name" value="CelA"/>
    <property type="match status" value="1"/>
</dbReference>
<dbReference type="EC" id="2.4.1.12" evidence="11"/>
<evidence type="ECO:0000256" key="1">
    <source>
        <dbReference type="ARBA" id="ARBA00004429"/>
    </source>
</evidence>
<evidence type="ECO:0000256" key="5">
    <source>
        <dbReference type="ARBA" id="ARBA00022679"/>
    </source>
</evidence>
<dbReference type="InterPro" id="IPR050321">
    <property type="entry name" value="Glycosyltr_2/OpgH_subfam"/>
</dbReference>
<dbReference type="Gene3D" id="3.90.550.10">
    <property type="entry name" value="Spore Coat Polysaccharide Biosynthesis Protein SpsA, Chain A"/>
    <property type="match status" value="1"/>
</dbReference>
<name>A0A934V1D0_9PROT</name>
<feature type="transmembrane region" description="Helical" evidence="11">
    <location>
        <begin position="393"/>
        <end position="421"/>
    </location>
</feature>
<keyword evidence="6 11" id="KW-0812">Transmembrane</keyword>
<keyword evidence="7 11" id="KW-0135">Cellulose biosynthesis</keyword>
<dbReference type="GO" id="GO:0016760">
    <property type="term" value="F:cellulose synthase (UDP-forming) activity"/>
    <property type="evidence" value="ECO:0007669"/>
    <property type="project" value="UniProtKB-EC"/>
</dbReference>